<dbReference type="PANTHER" id="PTHR30337:SF0">
    <property type="entry name" value="NUCLEASE SBCCD SUBUNIT D"/>
    <property type="match status" value="1"/>
</dbReference>
<keyword evidence="2" id="KW-0378">Hydrolase</keyword>
<dbReference type="HOGENOM" id="CLU_060534_0_0_0"/>
<evidence type="ECO:0000256" key="1">
    <source>
        <dbReference type="ARBA" id="ARBA00022722"/>
    </source>
</evidence>
<dbReference type="GeneID" id="87108368"/>
<dbReference type="KEGG" id="mpg:Theba_2669"/>
<dbReference type="InterPro" id="IPR004843">
    <property type="entry name" value="Calcineurin-like_PHP"/>
</dbReference>
<dbReference type="Proteomes" id="UP000002881">
    <property type="component" value="Chromosome"/>
</dbReference>
<dbReference type="Pfam" id="PF00149">
    <property type="entry name" value="Metallophos"/>
    <property type="match status" value="1"/>
</dbReference>
<dbReference type="InterPro" id="IPR041796">
    <property type="entry name" value="Mre11_N"/>
</dbReference>
<keyword evidence="1" id="KW-0540">Nuclease</keyword>
<sequence length="388" mass="44185">MRFLHCSDIHLGRRPIGSPNSPYSSARYEDYFSAFEYVVEWALQNKPEAFFITGDLFDKRDINPDTLARTQSILSRLKESGIRVLAIEGNHDKSFSANESWLRFLQETEYLELLCPVQGENDIVFPYVSIEGFKVFGLGYPGFMAEEMILRASSFLEGKDNIVLIHTAPGNDNFIPGLVSPEVLKILRSKVIYAGGGHLHSQLAFPVEEPFFFVPGSLEYWDVWERDRKGFYVFDTEIGRADFHDSHRRERQEFAVFPGEGDNLDGFVDEHEIHRGAIVLVTVTGSGEFYVDPVRLEREIESSGALKAFVRVRRTDREITLDDYRLMSARDIEREVILGSREWKELGAKGEDLVGAIEKMKQSQEDGRYDLFKESVDALLEAIVGGDS</sequence>
<accession>I2F8L5</accession>
<dbReference type="AlphaFoldDB" id="I2F8L5"/>
<protein>
    <submittedName>
        <fullName evidence="5">DNA repair exonuclease</fullName>
    </submittedName>
</protein>
<evidence type="ECO:0000259" key="4">
    <source>
        <dbReference type="Pfam" id="PF00149"/>
    </source>
</evidence>
<name>I2F8L5_9BACT</name>
<dbReference type="PANTHER" id="PTHR30337">
    <property type="entry name" value="COMPONENT OF ATP-DEPENDENT DSDNA EXONUCLEASE"/>
    <property type="match status" value="1"/>
</dbReference>
<dbReference type="InterPro" id="IPR050535">
    <property type="entry name" value="DNA_Repair-Maintenance_Comp"/>
</dbReference>
<feature type="domain" description="Calcineurin-like phosphoesterase" evidence="4">
    <location>
        <begin position="1"/>
        <end position="201"/>
    </location>
</feature>
<dbReference type="InterPro" id="IPR029052">
    <property type="entry name" value="Metallo-depent_PP-like"/>
</dbReference>
<evidence type="ECO:0000256" key="3">
    <source>
        <dbReference type="ARBA" id="ARBA00022839"/>
    </source>
</evidence>
<evidence type="ECO:0000313" key="5">
    <source>
        <dbReference type="EMBL" id="AFK08268.1"/>
    </source>
</evidence>
<reference evidence="5 6" key="1">
    <citation type="journal article" date="2012" name="Genome Biol. Evol.">
        <title>Genome Sequence of the Mesophilic Thermotogales Bacterium Mesotoga prima MesG1.Ag.4.2 Reveals the Largest Thermotogales Genome To Date.</title>
        <authorList>
            <person name="Zhaxybayeva O."/>
            <person name="Swithers K.S."/>
            <person name="Foght J."/>
            <person name="Green A.G."/>
            <person name="Bruce D."/>
            <person name="Detter C."/>
            <person name="Han S."/>
            <person name="Teshima H."/>
            <person name="Han J."/>
            <person name="Woyke T."/>
            <person name="Pitluck S."/>
            <person name="Nolan M."/>
            <person name="Ivanova N."/>
            <person name="Pati A."/>
            <person name="Land M.L."/>
            <person name="Dlutek M."/>
            <person name="Doolittle W.F."/>
            <person name="Noll K.M."/>
            <person name="Nesbo C.L."/>
        </authorList>
    </citation>
    <scope>NUCLEOTIDE SEQUENCE [LARGE SCALE GENOMIC DNA]</scope>
    <source>
        <strain evidence="6">mesG1.Ag.4.2</strain>
    </source>
</reference>
<proteinExistence type="predicted"/>
<dbReference type="CDD" id="cd00840">
    <property type="entry name" value="MPP_Mre11_N"/>
    <property type="match status" value="1"/>
</dbReference>
<keyword evidence="3 5" id="KW-0269">Exonuclease</keyword>
<dbReference type="eggNOG" id="COG0420">
    <property type="taxonomic scope" value="Bacteria"/>
</dbReference>
<dbReference type="SUPFAM" id="SSF56300">
    <property type="entry name" value="Metallo-dependent phosphatases"/>
    <property type="match status" value="1"/>
</dbReference>
<dbReference type="EMBL" id="CP003532">
    <property type="protein sequence ID" value="AFK08268.1"/>
    <property type="molecule type" value="Genomic_DNA"/>
</dbReference>
<dbReference type="GO" id="GO:0004527">
    <property type="term" value="F:exonuclease activity"/>
    <property type="evidence" value="ECO:0007669"/>
    <property type="project" value="UniProtKB-KW"/>
</dbReference>
<dbReference type="STRING" id="660470.Theba_2669"/>
<evidence type="ECO:0000256" key="2">
    <source>
        <dbReference type="ARBA" id="ARBA00022801"/>
    </source>
</evidence>
<keyword evidence="6" id="KW-1185">Reference proteome</keyword>
<dbReference type="Gene3D" id="3.60.21.10">
    <property type="match status" value="1"/>
</dbReference>
<evidence type="ECO:0000313" key="6">
    <source>
        <dbReference type="Proteomes" id="UP000002881"/>
    </source>
</evidence>
<dbReference type="RefSeq" id="WP_014731964.1">
    <property type="nucleotide sequence ID" value="NC_017934.1"/>
</dbReference>
<organism evidence="5 6">
    <name type="scientific">Mesotoga prima MesG1.Ag.4.2</name>
    <dbReference type="NCBI Taxonomy" id="660470"/>
    <lineage>
        <taxon>Bacteria</taxon>
        <taxon>Thermotogati</taxon>
        <taxon>Thermotogota</taxon>
        <taxon>Thermotogae</taxon>
        <taxon>Kosmotogales</taxon>
        <taxon>Kosmotogaceae</taxon>
        <taxon>Mesotoga</taxon>
    </lineage>
</organism>
<gene>
    <name evidence="5" type="ORF">Theba_2669</name>
</gene>